<reference evidence="1 2" key="1">
    <citation type="submission" date="2018-02" db="EMBL/GenBank/DDBJ databases">
        <title>Complete genome sequence of Pantoea phage vB_PagS_Vid5.</title>
        <authorList>
            <person name="Truncaite L."/>
            <person name="Simoliunas E."/>
            <person name="Meskys R."/>
        </authorList>
    </citation>
    <scope>NUCLEOTIDE SEQUENCE [LARGE SCALE GENOMIC DNA]</scope>
</reference>
<sequence length="81" mass="9027">MTGPSNALGLYIVGALCGDTRLKKVSNMETLLSLPGNTFRGIYDECDRCDWTGVLYNGVYYSEGEVYFASLQRDEGYEILL</sequence>
<keyword evidence="2" id="KW-1185">Reference proteome</keyword>
<accession>A0A2P1CKR1</accession>
<gene>
    <name evidence="1" type="ORF">Vid5_gp92</name>
</gene>
<protein>
    <submittedName>
        <fullName evidence="1">Uncharacterized protein</fullName>
    </submittedName>
</protein>
<evidence type="ECO:0000313" key="1">
    <source>
        <dbReference type="EMBL" id="AVJ51847.1"/>
    </source>
</evidence>
<dbReference type="Proteomes" id="UP000241629">
    <property type="component" value="Segment"/>
</dbReference>
<proteinExistence type="predicted"/>
<name>A0A2P1CKR1_9CAUD</name>
<organism evidence="1 2">
    <name type="scientific">Pantoea phage vB_PagS_Vid5</name>
    <dbReference type="NCBI Taxonomy" id="2099652"/>
    <lineage>
        <taxon>Viruses</taxon>
        <taxon>Duplodnaviria</taxon>
        <taxon>Heunggongvirae</taxon>
        <taxon>Uroviricota</taxon>
        <taxon>Caudoviricetes</taxon>
        <taxon>Vidquintavirus</taxon>
        <taxon>Vidquintavirus Vid5</taxon>
    </lineage>
</organism>
<evidence type="ECO:0000313" key="2">
    <source>
        <dbReference type="Proteomes" id="UP000241629"/>
    </source>
</evidence>
<dbReference type="EMBL" id="MG948468">
    <property type="protein sequence ID" value="AVJ51847.1"/>
    <property type="molecule type" value="Genomic_DNA"/>
</dbReference>